<keyword evidence="1" id="KW-0732">Signal</keyword>
<dbReference type="EMBL" id="FO203427">
    <property type="protein sequence ID" value="CCH50157.1"/>
    <property type="molecule type" value="Genomic_DNA"/>
</dbReference>
<dbReference type="KEGG" id="dpi:BN4_20095"/>
<dbReference type="HOGENOM" id="CLU_686483_0_0_7"/>
<dbReference type="Gene3D" id="3.75.10.10">
    <property type="entry name" value="L-arginine/glycine Amidinotransferase, Chain A"/>
    <property type="match status" value="1"/>
</dbReference>
<dbReference type="PATRIC" id="fig|879567.3.peg.3151"/>
<dbReference type="SUPFAM" id="SSF55909">
    <property type="entry name" value="Pentein"/>
    <property type="match status" value="1"/>
</dbReference>
<evidence type="ECO:0000313" key="3">
    <source>
        <dbReference type="Proteomes" id="UP000011724"/>
    </source>
</evidence>
<evidence type="ECO:0008006" key="4">
    <source>
        <dbReference type="Google" id="ProtNLM"/>
    </source>
</evidence>
<dbReference type="RefSeq" id="WP_015416199.1">
    <property type="nucleotide sequence ID" value="NC_020409.1"/>
</dbReference>
<protein>
    <recommendedName>
        <fullName evidence="4">Agmatine deiminase</fullName>
    </recommendedName>
</protein>
<sequence>MRLSVFQFFVFFFSLMVPVQTSLASGGVIHVPEYENTLEKVVLSLPAKVSQLVYHEDLLTRFPSYTEFLILVEGTNLPILQKNLEGKPYASRVKLIPYYSKNVDEGRYFTMVDKNPTLAGVFRDRLWPQGTVWARDSFVACKDQNGEPVLMVPTYYRNIVFPSVNVGEKSHLQFDNDYLKSLRGLGVHMQKSVPLVFDGGNVFFDNLGGKSVALVGKDSVRASVALSRAIKSGMDEAAILDSFKTFFNVDNVAIVGIERQPQLLFHLDQAMAPLPGGIAAVVKTVGTMPESDTEKKQVEEVREFLSHLRIQLHQLGYTIIDVETSMDAVLHRRFPNMVVYTNRETGKVNLLLSTYSDDSELDAQLREKNIHQLQERGYVVDHVNTDANRNNGGVHCLYNTL</sequence>
<gene>
    <name evidence="2" type="ordered locus">BN4_20095</name>
</gene>
<dbReference type="STRING" id="1322246.BN4_20095"/>
<organism evidence="2 3">
    <name type="scientific">Pseudodesulfovibrio piezophilus (strain DSM 21447 / JCM 15486 / C1TLV30)</name>
    <name type="common">Desulfovibrio piezophilus</name>
    <dbReference type="NCBI Taxonomy" id="1322246"/>
    <lineage>
        <taxon>Bacteria</taxon>
        <taxon>Pseudomonadati</taxon>
        <taxon>Thermodesulfobacteriota</taxon>
        <taxon>Desulfovibrionia</taxon>
        <taxon>Desulfovibrionales</taxon>
        <taxon>Desulfovibrionaceae</taxon>
    </lineage>
</organism>
<evidence type="ECO:0000256" key="1">
    <source>
        <dbReference type="SAM" id="SignalP"/>
    </source>
</evidence>
<keyword evidence="3" id="KW-1185">Reference proteome</keyword>
<feature type="signal peptide" evidence="1">
    <location>
        <begin position="1"/>
        <end position="24"/>
    </location>
</feature>
<proteinExistence type="predicted"/>
<feature type="chain" id="PRO_5004019040" description="Agmatine deiminase" evidence="1">
    <location>
        <begin position="25"/>
        <end position="401"/>
    </location>
</feature>
<name>M1WU25_PSEP2</name>
<dbReference type="BioCyc" id="DPIE1322246:BN4_RS14710-MONOMER"/>
<reference evidence="3" key="2">
    <citation type="journal article" date="2013" name="Stand. Genomic Sci.">
        <title>Complete genome sequence of Desulfocapsa sulfexigens, a marine deltaproteobacterium specialized in disproportionating inorganic sulfur compounds.</title>
        <authorList>
            <person name="Finster K.W."/>
            <person name="Kjeldsen K.U."/>
            <person name="Kube M."/>
            <person name="Reinhardt R."/>
            <person name="Mussmann M."/>
            <person name="Amann R."/>
            <person name="Schreiber L."/>
        </authorList>
    </citation>
    <scope>NUCLEOTIDE SEQUENCE [LARGE SCALE GENOMIC DNA]</scope>
    <source>
        <strain evidence="3">DSM 10523 / SB164P1</strain>
    </source>
</reference>
<evidence type="ECO:0000313" key="2">
    <source>
        <dbReference type="EMBL" id="CCH50157.1"/>
    </source>
</evidence>
<dbReference type="AlphaFoldDB" id="M1WU25"/>
<dbReference type="Proteomes" id="UP000011724">
    <property type="component" value="Chromosome"/>
</dbReference>
<reference evidence="2 3" key="1">
    <citation type="journal article" date="2013" name="PLoS ONE">
        <title>The first genomic and proteomic characterization of a deep-sea sulfate reducer: insights into the piezophilic lifestyle of Desulfovibrio piezophilus.</title>
        <authorList>
            <person name="Pradel N."/>
            <person name="Ji B."/>
            <person name="Gimenez G."/>
            <person name="Talla E."/>
            <person name="Lenoble P."/>
            <person name="Garel M."/>
            <person name="Tamburini C."/>
            <person name="Fourquet P."/>
            <person name="Lebrun R."/>
            <person name="Bertin P."/>
            <person name="Denis Y."/>
            <person name="Pophillat M."/>
            <person name="Barbe V."/>
            <person name="Ollivier B."/>
            <person name="Dolla A."/>
        </authorList>
    </citation>
    <scope>NUCLEOTIDE SEQUENCE [LARGE SCALE GENOMIC DNA]</scope>
    <source>
        <strain evidence="3">DSM 10523 / SB164P1</strain>
    </source>
</reference>
<accession>M1WU25</accession>